<feature type="domain" description="NERD" evidence="1">
    <location>
        <begin position="42"/>
        <end position="127"/>
    </location>
</feature>
<proteinExistence type="predicted"/>
<dbReference type="EMBL" id="CP137640">
    <property type="protein sequence ID" value="WVX81277.1"/>
    <property type="molecule type" value="Genomic_DNA"/>
</dbReference>
<name>A0ABZ2CH07_9BACI</name>
<evidence type="ECO:0000313" key="3">
    <source>
        <dbReference type="Proteomes" id="UP001357223"/>
    </source>
</evidence>
<organism evidence="2 3">
    <name type="scientific">Niallia oryzisoli</name>
    <dbReference type="NCBI Taxonomy" id="1737571"/>
    <lineage>
        <taxon>Bacteria</taxon>
        <taxon>Bacillati</taxon>
        <taxon>Bacillota</taxon>
        <taxon>Bacilli</taxon>
        <taxon>Bacillales</taxon>
        <taxon>Bacillaceae</taxon>
        <taxon>Niallia</taxon>
    </lineage>
</organism>
<reference evidence="2 3" key="1">
    <citation type="submission" date="2023-10" db="EMBL/GenBank/DDBJ databases">
        <title>Niallia locisalis sp.nov. isolated from a salt pond sample.</title>
        <authorList>
            <person name="Li X.-J."/>
            <person name="Dong L."/>
        </authorList>
    </citation>
    <scope>NUCLEOTIDE SEQUENCE [LARGE SCALE GENOMIC DNA]</scope>
    <source>
        <strain evidence="2 3">DSM 29761</strain>
    </source>
</reference>
<protein>
    <submittedName>
        <fullName evidence="2">Nuclease-related domain-containing protein</fullName>
    </submittedName>
</protein>
<evidence type="ECO:0000259" key="1">
    <source>
        <dbReference type="PROSITE" id="PS50965"/>
    </source>
</evidence>
<dbReference type="InterPro" id="IPR011528">
    <property type="entry name" value="NERD"/>
</dbReference>
<accession>A0ABZ2CH07</accession>
<dbReference type="RefSeq" id="WP_338450207.1">
    <property type="nucleotide sequence ID" value="NZ_CP137640.1"/>
</dbReference>
<evidence type="ECO:0000313" key="2">
    <source>
        <dbReference type="EMBL" id="WVX81277.1"/>
    </source>
</evidence>
<keyword evidence="3" id="KW-1185">Reference proteome</keyword>
<dbReference type="PROSITE" id="PS50965">
    <property type="entry name" value="NERD"/>
    <property type="match status" value="1"/>
</dbReference>
<dbReference type="Proteomes" id="UP001357223">
    <property type="component" value="Chromosome"/>
</dbReference>
<sequence>MNFINERKVPLRLRQAEALLNRLLRNHRKVPELEKEIPKRRKGFRGEKHVDYHLTFLPKEKNYSIIRDIMIETEEVTFQMDTLPISPKYPLIIDANNVSGTFHIDRHTEQLRCTIGENEQGYSNPIS</sequence>
<gene>
    <name evidence="2" type="ORF">R4Z09_29700</name>
</gene>
<dbReference type="Pfam" id="PF08378">
    <property type="entry name" value="NERD"/>
    <property type="match status" value="1"/>
</dbReference>